<evidence type="ECO:0000313" key="2">
    <source>
        <dbReference type="EMBL" id="SET45520.1"/>
    </source>
</evidence>
<gene>
    <name evidence="2" type="ORF">SAMN05660297_02446</name>
</gene>
<accession>A0A1I0EJB9</accession>
<dbReference type="SUPFAM" id="SSF52540">
    <property type="entry name" value="P-loop containing nucleoside triphosphate hydrolases"/>
    <property type="match status" value="1"/>
</dbReference>
<feature type="domain" description="Schlafen group 3-like DNA/RNA helicase" evidence="1">
    <location>
        <begin position="229"/>
        <end position="587"/>
    </location>
</feature>
<name>A0A1I0EJB9_9FIRM</name>
<dbReference type="STRING" id="426128.SAMN05660297_02446"/>
<proteinExistence type="predicted"/>
<keyword evidence="3" id="KW-1185">Reference proteome</keyword>
<dbReference type="Pfam" id="PF09848">
    <property type="entry name" value="SLFN-g3_helicase"/>
    <property type="match status" value="1"/>
</dbReference>
<reference evidence="2 3" key="1">
    <citation type="submission" date="2016-10" db="EMBL/GenBank/DDBJ databases">
        <authorList>
            <person name="de Groot N.N."/>
        </authorList>
    </citation>
    <scope>NUCLEOTIDE SEQUENCE [LARGE SCALE GENOMIC DNA]</scope>
    <source>
        <strain evidence="2 3">DSM 18979</strain>
    </source>
</reference>
<protein>
    <submittedName>
        <fullName evidence="2">Uncharacterized conserved protein</fullName>
    </submittedName>
</protein>
<organism evidence="2 3">
    <name type="scientific">Natronincola peptidivorans</name>
    <dbReference type="NCBI Taxonomy" id="426128"/>
    <lineage>
        <taxon>Bacteria</taxon>
        <taxon>Bacillati</taxon>
        <taxon>Bacillota</taxon>
        <taxon>Clostridia</taxon>
        <taxon>Peptostreptococcales</taxon>
        <taxon>Natronincolaceae</taxon>
        <taxon>Natronincola</taxon>
    </lineage>
</organism>
<dbReference type="EMBL" id="FOHU01000011">
    <property type="protein sequence ID" value="SET45520.1"/>
    <property type="molecule type" value="Genomic_DNA"/>
</dbReference>
<dbReference type="InterPro" id="IPR027417">
    <property type="entry name" value="P-loop_NTPase"/>
</dbReference>
<sequence>MNCCYKGFIYEFLTLPKNQWLDEMIMNYRLLCHEEPSKAQVEAWADSHHQLISNLSQYKDKAYYLSFEYQLPHEGGRRPDVIILMHQQVVVVEFKQKDRITRADIDQTAAYGRDLKHYHEFSHAMDITPLLIPTKTQGKLKNFGPVKACSPDRMGVVIDALNRDGINYDPEKWLASDYVPLPTLVQAARKIYQKEALPAIRRANSAGIPEAVEVLKTIAKEAKEKNERVLALVTGVPGAGKTLLGLQFVYEGMKEDTAKQSIFLSGNGPLVEVLQHALGNKVFVQPLRNYIKHYGIEKRGISKEHIVVFDEAQRAWDKEHVQQKHRTNASEPDLIIDIADRIPEWTVFLGLIGEGQEIHNGEEAGMIQWREALQRSKNNWKVVCPSKISHIFKEVVEVIEEDSLDLNITLRSHLAEDVTLWANELLKGNIKGPKKLAEKIISEDFNMYVTRDLNKAKRYCKNRYSGIKEKRYGLLASSKARVLPKFRVDNTYNTTKQLKVGPWFNDGDDSQLSCCNLDRVATEFACQGLELDIPIICWGEDMLWQGSNWRRFQQSGAKAKDPNQLRINSYRVLLTRGRDGLIIYVPDDPMLDGTYEVLLQSGIVEL</sequence>
<dbReference type="RefSeq" id="WP_090444378.1">
    <property type="nucleotide sequence ID" value="NZ_FOHU01000011.1"/>
</dbReference>
<dbReference type="InterPro" id="IPR018647">
    <property type="entry name" value="SLFN_3-like_DNA/RNA_helicase"/>
</dbReference>
<dbReference type="Gene3D" id="3.40.50.300">
    <property type="entry name" value="P-loop containing nucleotide triphosphate hydrolases"/>
    <property type="match status" value="1"/>
</dbReference>
<dbReference type="Proteomes" id="UP000199568">
    <property type="component" value="Unassembled WGS sequence"/>
</dbReference>
<evidence type="ECO:0000259" key="1">
    <source>
        <dbReference type="Pfam" id="PF09848"/>
    </source>
</evidence>
<dbReference type="OrthoDB" id="3193269at2"/>
<evidence type="ECO:0000313" key="3">
    <source>
        <dbReference type="Proteomes" id="UP000199568"/>
    </source>
</evidence>
<dbReference type="AlphaFoldDB" id="A0A1I0EJB9"/>